<evidence type="ECO:0000313" key="8">
    <source>
        <dbReference type="EMBL" id="RUO78905.1"/>
    </source>
</evidence>
<reference evidence="8 9" key="1">
    <citation type="journal article" date="2011" name="Front. Microbiol.">
        <title>Genomic signatures of strain selection and enhancement in Bacillus atrophaeus var. globigii, a historical biowarfare simulant.</title>
        <authorList>
            <person name="Gibbons H.S."/>
            <person name="Broomall S.M."/>
            <person name="McNew L.A."/>
            <person name="Daligault H."/>
            <person name="Chapman C."/>
            <person name="Bruce D."/>
            <person name="Karavis M."/>
            <person name="Krepps M."/>
            <person name="McGregor P.A."/>
            <person name="Hong C."/>
            <person name="Park K.H."/>
            <person name="Akmal A."/>
            <person name="Feldman A."/>
            <person name="Lin J.S."/>
            <person name="Chang W.E."/>
            <person name="Higgs B.W."/>
            <person name="Demirev P."/>
            <person name="Lindquist J."/>
            <person name="Liem A."/>
            <person name="Fochler E."/>
            <person name="Read T.D."/>
            <person name="Tapia R."/>
            <person name="Johnson S."/>
            <person name="Bishop-Lilly K.A."/>
            <person name="Detter C."/>
            <person name="Han C."/>
            <person name="Sozhamannan S."/>
            <person name="Rosenzweig C.N."/>
            <person name="Skowronski E.W."/>
        </authorList>
    </citation>
    <scope>NUCLEOTIDE SEQUENCE [LARGE SCALE GENOMIC DNA]</scope>
    <source>
        <strain evidence="8 9">CC-PW-9</strain>
    </source>
</reference>
<organism evidence="8 9">
    <name type="scientific">Idiomarina tyrosinivorans</name>
    <dbReference type="NCBI Taxonomy" id="1445662"/>
    <lineage>
        <taxon>Bacteria</taxon>
        <taxon>Pseudomonadati</taxon>
        <taxon>Pseudomonadota</taxon>
        <taxon>Gammaproteobacteria</taxon>
        <taxon>Alteromonadales</taxon>
        <taxon>Idiomarinaceae</taxon>
        <taxon>Idiomarina</taxon>
    </lineage>
</organism>
<feature type="transmembrane region" description="Helical" evidence="6">
    <location>
        <begin position="119"/>
        <end position="137"/>
    </location>
</feature>
<keyword evidence="5 6" id="KW-0472">Membrane</keyword>
<feature type="transmembrane region" description="Helical" evidence="6">
    <location>
        <begin position="288"/>
        <end position="306"/>
    </location>
</feature>
<sequence>MRWQNSGKRLQCSGNGVKILPIKDQRKAIILGLLAVLLWSTVATAFKIALQYLTPMQLLLLASMVTVGFLTLVISVQRRWREALELAQRRGWRYLVFGLINPCAYYWALFSAYDVLPAQQAQAINYSWALTTTLLAVPILKQPLRRQEILALAIAYAGVVLIATGGQWDLAKTHWGGVGMALLSTVLWAFYWLFSARNDDPPILALWLAFTASLPFLWGLQWFTDATWQWQWQSFAAGLYVGLFEMGVTFLLWLYAMRYAERTAPLSTLIFLSPFLSLILIASLLNETIQSTTVIGLIAICCGLLLQRRRRV</sequence>
<evidence type="ECO:0000256" key="3">
    <source>
        <dbReference type="ARBA" id="ARBA00022692"/>
    </source>
</evidence>
<evidence type="ECO:0000256" key="1">
    <source>
        <dbReference type="ARBA" id="ARBA00004651"/>
    </source>
</evidence>
<keyword evidence="2" id="KW-1003">Cell membrane</keyword>
<dbReference type="Proteomes" id="UP000287996">
    <property type="component" value="Unassembled WGS sequence"/>
</dbReference>
<feature type="transmembrane region" description="Helical" evidence="6">
    <location>
        <begin position="56"/>
        <end position="74"/>
    </location>
</feature>
<evidence type="ECO:0000256" key="2">
    <source>
        <dbReference type="ARBA" id="ARBA00022475"/>
    </source>
</evidence>
<name>A0A432ZLK2_9GAMM</name>
<comment type="caution">
    <text evidence="8">The sequence shown here is derived from an EMBL/GenBank/DDBJ whole genome shotgun (WGS) entry which is preliminary data.</text>
</comment>
<evidence type="ECO:0000256" key="5">
    <source>
        <dbReference type="ARBA" id="ARBA00023136"/>
    </source>
</evidence>
<keyword evidence="9" id="KW-1185">Reference proteome</keyword>
<dbReference type="InterPro" id="IPR000620">
    <property type="entry name" value="EamA_dom"/>
</dbReference>
<accession>A0A432ZLK2</accession>
<dbReference type="PANTHER" id="PTHR32322">
    <property type="entry name" value="INNER MEMBRANE TRANSPORTER"/>
    <property type="match status" value="1"/>
</dbReference>
<dbReference type="GO" id="GO:0005886">
    <property type="term" value="C:plasma membrane"/>
    <property type="evidence" value="ECO:0007669"/>
    <property type="project" value="UniProtKB-SubCell"/>
</dbReference>
<feature type="transmembrane region" description="Helical" evidence="6">
    <location>
        <begin position="94"/>
        <end position="113"/>
    </location>
</feature>
<dbReference type="EMBL" id="PIQH01000009">
    <property type="protein sequence ID" value="RUO78905.1"/>
    <property type="molecule type" value="Genomic_DNA"/>
</dbReference>
<dbReference type="OrthoDB" id="5729944at2"/>
<dbReference type="SUPFAM" id="SSF103481">
    <property type="entry name" value="Multidrug resistance efflux transporter EmrE"/>
    <property type="match status" value="2"/>
</dbReference>
<protein>
    <submittedName>
        <fullName evidence="8">EamA family transporter</fullName>
    </submittedName>
</protein>
<feature type="domain" description="EamA" evidence="7">
    <location>
        <begin position="27"/>
        <end position="163"/>
    </location>
</feature>
<feature type="transmembrane region" description="Helical" evidence="6">
    <location>
        <begin position="203"/>
        <end position="223"/>
    </location>
</feature>
<evidence type="ECO:0000256" key="6">
    <source>
        <dbReference type="SAM" id="Phobius"/>
    </source>
</evidence>
<feature type="transmembrane region" description="Helical" evidence="6">
    <location>
        <begin position="235"/>
        <end position="256"/>
    </location>
</feature>
<proteinExistence type="predicted"/>
<dbReference type="PANTHER" id="PTHR32322:SF18">
    <property type="entry name" value="S-ADENOSYLMETHIONINE_S-ADENOSYLHOMOCYSTEINE TRANSPORTER"/>
    <property type="match status" value="1"/>
</dbReference>
<feature type="domain" description="EamA" evidence="7">
    <location>
        <begin position="177"/>
        <end position="306"/>
    </location>
</feature>
<gene>
    <name evidence="8" type="ORF">CWI84_10170</name>
</gene>
<evidence type="ECO:0000313" key="9">
    <source>
        <dbReference type="Proteomes" id="UP000287996"/>
    </source>
</evidence>
<dbReference type="AlphaFoldDB" id="A0A432ZLK2"/>
<feature type="transmembrane region" description="Helical" evidence="6">
    <location>
        <begin position="174"/>
        <end position="194"/>
    </location>
</feature>
<evidence type="ECO:0000256" key="4">
    <source>
        <dbReference type="ARBA" id="ARBA00022989"/>
    </source>
</evidence>
<keyword evidence="4 6" id="KW-1133">Transmembrane helix</keyword>
<evidence type="ECO:0000259" key="7">
    <source>
        <dbReference type="Pfam" id="PF00892"/>
    </source>
</evidence>
<feature type="transmembrane region" description="Helical" evidence="6">
    <location>
        <begin position="28"/>
        <end position="50"/>
    </location>
</feature>
<dbReference type="InterPro" id="IPR050638">
    <property type="entry name" value="AA-Vitamin_Transporters"/>
</dbReference>
<feature type="transmembrane region" description="Helical" evidence="6">
    <location>
        <begin position="149"/>
        <end position="168"/>
    </location>
</feature>
<keyword evidence="3 6" id="KW-0812">Transmembrane</keyword>
<feature type="transmembrane region" description="Helical" evidence="6">
    <location>
        <begin position="263"/>
        <end position="282"/>
    </location>
</feature>
<dbReference type="InterPro" id="IPR037185">
    <property type="entry name" value="EmrE-like"/>
</dbReference>
<dbReference type="Pfam" id="PF00892">
    <property type="entry name" value="EamA"/>
    <property type="match status" value="2"/>
</dbReference>
<comment type="subcellular location">
    <subcellularLocation>
        <location evidence="1">Cell membrane</location>
        <topology evidence="1">Multi-pass membrane protein</topology>
    </subcellularLocation>
</comment>